<accession>A0ACC3SN00</accession>
<reference evidence="1" key="1">
    <citation type="submission" date="2024-02" db="EMBL/GenBank/DDBJ databases">
        <title>Metagenome Assembled Genome of Zalaria obscura JY119.</title>
        <authorList>
            <person name="Vighnesh L."/>
            <person name="Jagadeeshwari U."/>
            <person name="Venkata Ramana C."/>
            <person name="Sasikala C."/>
        </authorList>
    </citation>
    <scope>NUCLEOTIDE SEQUENCE</scope>
    <source>
        <strain evidence="1">JY119</strain>
    </source>
</reference>
<dbReference type="EMBL" id="JAMKPW020000008">
    <property type="protein sequence ID" value="KAK8215301.1"/>
    <property type="molecule type" value="Genomic_DNA"/>
</dbReference>
<name>A0ACC3SN00_9PEZI</name>
<proteinExistence type="predicted"/>
<gene>
    <name evidence="1" type="ORF">M8818_001922</name>
</gene>
<evidence type="ECO:0000313" key="2">
    <source>
        <dbReference type="Proteomes" id="UP001320706"/>
    </source>
</evidence>
<keyword evidence="2" id="KW-1185">Reference proteome</keyword>
<sequence length="563" mass="60750">MDSTDKPVRSLVEGFEALRDEYQELWAKYQQFEADLESAKIQYAKLAKTCQHEAPPLVISDPLVSTAQKADSVDWSAHIATGRKIKIYNALEASGALRRGMNTPKLNGVSIHSGPSADRPSRAASSNNMPSISESPLEQDFTVSGTPSKLECPFASMANRRLSAHTRSVVSRYRPEGVASPPLISPSKIRRTSSSARGSLPDPIAAEICGLSNTQVPDVEAEVPASVQGSTAASAGVCPIRFLDQHSPEEVAAYFESHKHELPRSHEICVKRYQSNEASIRQLDAKYGNLVSMIQGLGHKHVSLLPDKLGGGEMEMQEDQQSNEKVERWAKTVSGAADIDDEEEEDDEKEEEERLPHFDRPLNDVRLGESPSRPWGIRVPAEARRRNSDASSVAAAPSPHLSGGDPTPPSELTPEAKPQEGMPPESTRPDKPAGRCPFGFDGMGPKPASAMPEAPKPVSDAKPDTKSEDVAAPSKCPFDHTAKGHKPRVDEPTNARVPEPKPIRSMPNPVFVAPDAKLPNGADVAGQLQSQMVFTGPVFIGYSVDQAIQILQAGGGSRNQATN</sequence>
<dbReference type="Proteomes" id="UP001320706">
    <property type="component" value="Unassembled WGS sequence"/>
</dbReference>
<protein>
    <submittedName>
        <fullName evidence="1">Uncharacterized protein</fullName>
    </submittedName>
</protein>
<evidence type="ECO:0000313" key="1">
    <source>
        <dbReference type="EMBL" id="KAK8215301.1"/>
    </source>
</evidence>
<organism evidence="1 2">
    <name type="scientific">Zalaria obscura</name>
    <dbReference type="NCBI Taxonomy" id="2024903"/>
    <lineage>
        <taxon>Eukaryota</taxon>
        <taxon>Fungi</taxon>
        <taxon>Dikarya</taxon>
        <taxon>Ascomycota</taxon>
        <taxon>Pezizomycotina</taxon>
        <taxon>Dothideomycetes</taxon>
        <taxon>Dothideomycetidae</taxon>
        <taxon>Dothideales</taxon>
        <taxon>Zalariaceae</taxon>
        <taxon>Zalaria</taxon>
    </lineage>
</organism>
<comment type="caution">
    <text evidence="1">The sequence shown here is derived from an EMBL/GenBank/DDBJ whole genome shotgun (WGS) entry which is preliminary data.</text>
</comment>